<dbReference type="Pfam" id="PF00753">
    <property type="entry name" value="Lactamase_B"/>
    <property type="match status" value="1"/>
</dbReference>
<protein>
    <submittedName>
        <fullName evidence="6">MBL fold metallo-hydrolase</fullName>
    </submittedName>
</protein>
<keyword evidence="3" id="KW-0378">Hydrolase</keyword>
<accession>A0ABV7IKF1</accession>
<dbReference type="Proteomes" id="UP001595604">
    <property type="component" value="Unassembled WGS sequence"/>
</dbReference>
<evidence type="ECO:0000256" key="2">
    <source>
        <dbReference type="ARBA" id="ARBA00022723"/>
    </source>
</evidence>
<keyword evidence="2" id="KW-0479">Metal-binding</keyword>
<evidence type="ECO:0000256" key="4">
    <source>
        <dbReference type="ARBA" id="ARBA00022833"/>
    </source>
</evidence>
<dbReference type="InterPro" id="IPR051013">
    <property type="entry name" value="MBL_superfamily_lactonases"/>
</dbReference>
<dbReference type="CDD" id="cd16277">
    <property type="entry name" value="metallo-hydrolase-like_MBL-fold"/>
    <property type="match status" value="1"/>
</dbReference>
<keyword evidence="4" id="KW-0862">Zinc</keyword>
<keyword evidence="7" id="KW-1185">Reference proteome</keyword>
<dbReference type="PANTHER" id="PTHR42978:SF6">
    <property type="entry name" value="QUORUM-QUENCHING LACTONASE YTNP-RELATED"/>
    <property type="match status" value="1"/>
</dbReference>
<evidence type="ECO:0000256" key="1">
    <source>
        <dbReference type="ARBA" id="ARBA00007749"/>
    </source>
</evidence>
<comment type="similarity">
    <text evidence="1">Belongs to the metallo-beta-lactamase superfamily.</text>
</comment>
<dbReference type="InterPro" id="IPR036866">
    <property type="entry name" value="RibonucZ/Hydroxyglut_hydro"/>
</dbReference>
<reference evidence="7" key="1">
    <citation type="journal article" date="2019" name="Int. J. Syst. Evol. Microbiol.">
        <title>The Global Catalogue of Microorganisms (GCM) 10K type strain sequencing project: providing services to taxonomists for standard genome sequencing and annotation.</title>
        <authorList>
            <consortium name="The Broad Institute Genomics Platform"/>
            <consortium name="The Broad Institute Genome Sequencing Center for Infectious Disease"/>
            <person name="Wu L."/>
            <person name="Ma J."/>
        </authorList>
    </citation>
    <scope>NUCLEOTIDE SEQUENCE [LARGE SCALE GENOMIC DNA]</scope>
    <source>
        <strain evidence="7">KCTC 42984</strain>
    </source>
</reference>
<gene>
    <name evidence="6" type="ORF">ACFOD9_00340</name>
</gene>
<comment type="caution">
    <text evidence="6">The sequence shown here is derived from an EMBL/GenBank/DDBJ whole genome shotgun (WGS) entry which is preliminary data.</text>
</comment>
<evidence type="ECO:0000313" key="6">
    <source>
        <dbReference type="EMBL" id="MFC3172689.1"/>
    </source>
</evidence>
<evidence type="ECO:0000256" key="3">
    <source>
        <dbReference type="ARBA" id="ARBA00022801"/>
    </source>
</evidence>
<dbReference type="SMART" id="SM00849">
    <property type="entry name" value="Lactamase_B"/>
    <property type="match status" value="1"/>
</dbReference>
<proteinExistence type="inferred from homology"/>
<dbReference type="SUPFAM" id="SSF56281">
    <property type="entry name" value="Metallo-hydrolase/oxidoreductase"/>
    <property type="match status" value="1"/>
</dbReference>
<sequence length="280" mass="30237">MLSWKVGAVTVSAVVESLRIVPDAVQPVFIPAATPDALRRIAWLAPHFIDADGRLRIAIQALLVEAPGLRLIVDTCIGEDGTAPETAPFLAALAEAGWPRDSVTHVLCTHLHFDHVGWNTCLEDGRWVPTFPRARYLFARIEHEHWSGRDDHDAPAILARSVQPVLDAGLADLVETDHRLSAEVRLVPTHGHTPGHVSVRIESEGHSAMITGDMTHHPCQMARPDWATGFDSDCAQGVRTREAVFAGLAGSPTLLIGTHFAAPTAGLVVRDGEGFRLVTG</sequence>
<dbReference type="Gene3D" id="3.60.15.10">
    <property type="entry name" value="Ribonuclease Z/Hydroxyacylglutathione hydrolase-like"/>
    <property type="match status" value="1"/>
</dbReference>
<evidence type="ECO:0000259" key="5">
    <source>
        <dbReference type="SMART" id="SM00849"/>
    </source>
</evidence>
<dbReference type="InterPro" id="IPR001279">
    <property type="entry name" value="Metallo-B-lactamas"/>
</dbReference>
<feature type="domain" description="Metallo-beta-lactamase" evidence="5">
    <location>
        <begin position="58"/>
        <end position="259"/>
    </location>
</feature>
<name>A0ABV7IKF1_9SPHN</name>
<evidence type="ECO:0000313" key="7">
    <source>
        <dbReference type="Proteomes" id="UP001595604"/>
    </source>
</evidence>
<dbReference type="PANTHER" id="PTHR42978">
    <property type="entry name" value="QUORUM-QUENCHING LACTONASE YTNP-RELATED-RELATED"/>
    <property type="match status" value="1"/>
</dbReference>
<organism evidence="6 7">
    <name type="scientific">Novosphingobium bradum</name>
    <dbReference type="NCBI Taxonomy" id="1737444"/>
    <lineage>
        <taxon>Bacteria</taxon>
        <taxon>Pseudomonadati</taxon>
        <taxon>Pseudomonadota</taxon>
        <taxon>Alphaproteobacteria</taxon>
        <taxon>Sphingomonadales</taxon>
        <taxon>Sphingomonadaceae</taxon>
        <taxon>Novosphingobium</taxon>
    </lineage>
</organism>
<dbReference type="RefSeq" id="WP_379508086.1">
    <property type="nucleotide sequence ID" value="NZ_JBHRTQ010000001.1"/>
</dbReference>
<dbReference type="EMBL" id="JBHRTQ010000001">
    <property type="protein sequence ID" value="MFC3172689.1"/>
    <property type="molecule type" value="Genomic_DNA"/>
</dbReference>